<name>M4NKB3_9GAMM</name>
<dbReference type="KEGG" id="rhd:R2APBS1_3045"/>
<dbReference type="AlphaFoldDB" id="M4NKB3"/>
<evidence type="ECO:0000313" key="1">
    <source>
        <dbReference type="EMBL" id="AGG90118.1"/>
    </source>
</evidence>
<dbReference type="EMBL" id="CP003470">
    <property type="protein sequence ID" value="AGG90118.1"/>
    <property type="molecule type" value="Genomic_DNA"/>
</dbReference>
<dbReference type="Proteomes" id="UP000011859">
    <property type="component" value="Chromosome"/>
</dbReference>
<gene>
    <name evidence="1" type="ORF">R2APBS1_3045</name>
</gene>
<keyword evidence="2" id="KW-1185">Reference proteome</keyword>
<dbReference type="HOGENOM" id="CLU_1081317_0_0_6"/>
<protein>
    <submittedName>
        <fullName evidence="1">Uncharacterized protein</fullName>
    </submittedName>
</protein>
<sequence length="257" mass="28976" precursor="true">MRLIKILQYPSCAPSDFCLYGYYENRNRRKLVTNLPSSPAIAPTKPSPWLLNDEPDLTPDQVWMVLASAGQGGLKVLREGVAIADTAEQAAKGIEQSRWTPLVLVNETALDAQISVAEKAPTYVVRNVFGHAGTHRFACVFATNDDQRPMRLVWVLAPNENAARHAWRHLGETEEPTAVFKLSDLVASRDKVRDVRLHRGDGAMTDGRDFSNWRERWRGLEEQNRPGGRAEFEADMKELDAIRMRVQTKRLAAKGER</sequence>
<evidence type="ECO:0000313" key="2">
    <source>
        <dbReference type="Proteomes" id="UP000011859"/>
    </source>
</evidence>
<organism evidence="1 2">
    <name type="scientific">Rhodanobacter denitrificans</name>
    <dbReference type="NCBI Taxonomy" id="666685"/>
    <lineage>
        <taxon>Bacteria</taxon>
        <taxon>Pseudomonadati</taxon>
        <taxon>Pseudomonadota</taxon>
        <taxon>Gammaproteobacteria</taxon>
        <taxon>Lysobacterales</taxon>
        <taxon>Rhodanobacteraceae</taxon>
        <taxon>Rhodanobacter</taxon>
    </lineage>
</organism>
<accession>M4NKB3</accession>
<proteinExistence type="predicted"/>
<reference evidence="1 2" key="1">
    <citation type="submission" date="2012-04" db="EMBL/GenBank/DDBJ databases">
        <title>Complete genome of Rhodanobacter sp. 2APBS1.</title>
        <authorList>
            <consortium name="US DOE Joint Genome Institute"/>
            <person name="Huntemann M."/>
            <person name="Wei C.-L."/>
            <person name="Han J."/>
            <person name="Detter J.C."/>
            <person name="Han C."/>
            <person name="Tapia R."/>
            <person name="Munk A.C.C."/>
            <person name="Chen A."/>
            <person name="Krypides N."/>
            <person name="Mavromatis K."/>
            <person name="Markowitz V."/>
            <person name="Szeto E."/>
            <person name="Ivanova N."/>
            <person name="Mikhailova N."/>
            <person name="Ovchinnikova G."/>
            <person name="Pagani I."/>
            <person name="Pati A."/>
            <person name="Goodwin L."/>
            <person name="Peters L."/>
            <person name="Pitluck S."/>
            <person name="Woyke T."/>
            <person name="Prakash O."/>
            <person name="Elkins J."/>
            <person name="Brown S."/>
            <person name="Palumbo A."/>
            <person name="Hemme C."/>
            <person name="Zhou J."/>
            <person name="Watson D."/>
            <person name="Jardine P."/>
            <person name="Kostka J."/>
            <person name="Green S."/>
        </authorList>
    </citation>
    <scope>NUCLEOTIDE SEQUENCE [LARGE SCALE GENOMIC DNA]</scope>
    <source>
        <strain evidence="1 2">2APBS1</strain>
    </source>
</reference>